<keyword evidence="2" id="KW-0325">Glycoprotein</keyword>
<gene>
    <name evidence="5" type="ORF">D5F01_LYC03713</name>
</gene>
<evidence type="ECO:0000259" key="4">
    <source>
        <dbReference type="Pfam" id="PF21058"/>
    </source>
</evidence>
<feature type="compositionally biased region" description="Basic and acidic residues" evidence="3">
    <location>
        <begin position="73"/>
        <end position="82"/>
    </location>
</feature>
<evidence type="ECO:0000256" key="2">
    <source>
        <dbReference type="ARBA" id="ARBA00023180"/>
    </source>
</evidence>
<dbReference type="PANTHER" id="PTHR23412">
    <property type="entry name" value="STEREOCILIN RELATED"/>
    <property type="match status" value="1"/>
</dbReference>
<evidence type="ECO:0000256" key="1">
    <source>
        <dbReference type="ARBA" id="ARBA00022729"/>
    </source>
</evidence>
<organism evidence="5 6">
    <name type="scientific">Larimichthys crocea</name>
    <name type="common">Large yellow croaker</name>
    <name type="synonym">Pseudosciaena crocea</name>
    <dbReference type="NCBI Taxonomy" id="215358"/>
    <lineage>
        <taxon>Eukaryota</taxon>
        <taxon>Metazoa</taxon>
        <taxon>Chordata</taxon>
        <taxon>Craniata</taxon>
        <taxon>Vertebrata</taxon>
        <taxon>Euteleostomi</taxon>
        <taxon>Actinopterygii</taxon>
        <taxon>Neopterygii</taxon>
        <taxon>Teleostei</taxon>
        <taxon>Neoteleostei</taxon>
        <taxon>Acanthomorphata</taxon>
        <taxon>Eupercaria</taxon>
        <taxon>Sciaenidae</taxon>
        <taxon>Larimichthys</taxon>
    </lineage>
</organism>
<feature type="region of interest" description="Disordered" evidence="3">
    <location>
        <begin position="73"/>
        <end position="101"/>
    </location>
</feature>
<evidence type="ECO:0000313" key="5">
    <source>
        <dbReference type="EMBL" id="KAE8297099.1"/>
    </source>
</evidence>
<sequence>MYLSQNWRTVSAVLEAALQALVSGTYGQASAGLQGFICALKGRSDCTFSVNWLQQLLRFLETRNWKPVVSLHPAEEGAEHSKGSSATGRLKPFSLPPEAMRQDGVSRNASLEDTMAIDDDPDSMQSLLQALSRSGVGDRGGYLAQKNLALVQSLDGLRRGLLHRVGNSVYGNLRTKVSRVTMALLDDVSSLVDVPQPNAQGRCSVGDLRQLILWGIRHNVTWNTQALGVRSQGLPSSFPFLSCPPNDGDELRSQHKKAPSSQTNSKQNRLHELSTTPRRFQFNQSTNDQQKETEYSTSIEILEAACNDSIPGLTGVSNFTVFLYCKLFEGENGSVDPAVAQTGLDLHTTCSDAAWYLSAAEEDFLWVHVCSEFFAHEFNNTVCANSSFWLQKAHQAALTKDYHFFNHTSIDDLCVQLSGEAIGGPGLDENCLAQLGSRLLSAQAFRHCFLPNNSVLISALCGKESSDSQQSLPEGSWAAAYCSKIQNVSSVNTTEETCQYREWAVHDFTNTTLLELCGQTHGLGEYICLNATLYYQLLRSIPQLADSCADLQAELEGRKCFLQRFFDMLPARYEFDTSQLCVDPAPLLMEVVHKLSVCEVEGGEREGFLVVLGYVLRVLDFMVGLSSGLDEGEREARQGLGQAILLSSLLDSTSWATLQPEASMSVLHTVGVFLRREQNATLKEDLLSCFSPVLWDLIQRDDNSSALRVLLQVSQKELQAMETMTAAFIHKFPRVTPELFVDLSQFIPFMSVSDIMSFPASLIVNDSVLTAIRDHSSGMKSLQKKAFVKRLLQSSVVGDVPTWPPYFLSSILPLLPYIPVSHFQQLTSQQLIPLVELLGNGSLDGVRGRHVLRTLFTKKKNLTSDNILRLGVLACYLDPVDLGSYLQDPAVSSTLWQLLAQCMSKGFISDSGRLSSWLIPAVQNLNVSSMAPPELSALTGLLPQLGASFLLSLPSQQLLEILSQPGLHRYSPAQLTMEKLCRLKPLHSGLSPAVLGDLQWSEISKAAHCQCWRTLLIELKPGHRAILYNAVQEAQFLFKQIHQLKNITSKMVRYLGHIASGMSCDLLRLWSNDTDFAALLQFVSELPGGTRPALRKCIVDELRNHPDFNLSALSSGFAATLPVTMIENLSNVSFRAILDHIQAHFADFLRLPHYKQTNLAEKAVTELGSQAEGDIDGTTMDVLGPLLPFLDRDSLALVDRGALALRLEEMRSFCLPKEALKDISALLTQKDLLGEPSKWQVGDVEHLGRLVFSLSKKQINSIPLMVLNKDTVEQVLVGQSRWEDSAYFSPVRELRGDQVLALGSVVTEMGERELQDTNLTDVGVLAHLGTLTDWSPKKMRVVISSVMRKRKLKVEQLAAVDLATFGHLICGLYPSEIKRLSPYNLSMAVLFLREASLPCTEQQTEALTNRLSRPEAFGPVSTWGPEVFTEIGTLAVGLEDMVLSALVQEQMEGITPEAIALMAPRKLAVVFSAVQLSWLSAEQAWAVTDEQWAELDTGQRRAVGLARYEGDVLLELRGRNSAPEALNTGSFTVRLLALCLLLWQLF</sequence>
<dbReference type="GO" id="GO:0032426">
    <property type="term" value="C:stereocilium tip"/>
    <property type="evidence" value="ECO:0007669"/>
    <property type="project" value="TreeGrafter"/>
</dbReference>
<dbReference type="GO" id="GO:0007160">
    <property type="term" value="P:cell-matrix adhesion"/>
    <property type="evidence" value="ECO:0007669"/>
    <property type="project" value="TreeGrafter"/>
</dbReference>
<feature type="compositionally biased region" description="Polar residues" evidence="3">
    <location>
        <begin position="259"/>
        <end position="288"/>
    </location>
</feature>
<dbReference type="GO" id="GO:0009986">
    <property type="term" value="C:cell surface"/>
    <property type="evidence" value="ECO:0007669"/>
    <property type="project" value="TreeGrafter"/>
</dbReference>
<accession>A0A6G0J002</accession>
<dbReference type="PANTHER" id="PTHR23412:SF14">
    <property type="entry name" value="STEREOCILIN-RELATED"/>
    <property type="match status" value="1"/>
</dbReference>
<dbReference type="EMBL" id="REGW02000004">
    <property type="protein sequence ID" value="KAE8297099.1"/>
    <property type="molecule type" value="Genomic_DNA"/>
</dbReference>
<dbReference type="InterPro" id="IPR026664">
    <property type="entry name" value="Stereocilin-rel"/>
</dbReference>
<proteinExistence type="predicted"/>
<name>A0A6G0J002_LARCR</name>
<dbReference type="GO" id="GO:0060091">
    <property type="term" value="C:kinocilium"/>
    <property type="evidence" value="ECO:0007669"/>
    <property type="project" value="TreeGrafter"/>
</dbReference>
<evidence type="ECO:0000313" key="6">
    <source>
        <dbReference type="Proteomes" id="UP000424527"/>
    </source>
</evidence>
<reference evidence="5 6" key="1">
    <citation type="submission" date="2019-07" db="EMBL/GenBank/DDBJ databases">
        <title>Chromosome genome assembly for large yellow croaker.</title>
        <authorList>
            <person name="Xiao S."/>
        </authorList>
    </citation>
    <scope>NUCLEOTIDE SEQUENCE [LARGE SCALE GENOMIC DNA]</scope>
    <source>
        <strain evidence="5">JMULYC20181020</strain>
        <tissue evidence="5">Muscle</tissue>
    </source>
</reference>
<feature type="region of interest" description="Disordered" evidence="3">
    <location>
        <begin position="245"/>
        <end position="294"/>
    </location>
</feature>
<dbReference type="Pfam" id="PF21058">
    <property type="entry name" value="Stereocilin"/>
    <property type="match status" value="1"/>
</dbReference>
<keyword evidence="6" id="KW-1185">Reference proteome</keyword>
<protein>
    <submittedName>
        <fullName evidence="5">Putative stereocilin-like protein</fullName>
    </submittedName>
</protein>
<dbReference type="Proteomes" id="UP000424527">
    <property type="component" value="Unassembled WGS sequence"/>
</dbReference>
<evidence type="ECO:0000256" key="3">
    <source>
        <dbReference type="SAM" id="MobiDB-lite"/>
    </source>
</evidence>
<feature type="domain" description="Stereocilin LRR" evidence="4">
    <location>
        <begin position="711"/>
        <end position="1003"/>
    </location>
</feature>
<keyword evidence="1" id="KW-0732">Signal</keyword>
<comment type="caution">
    <text evidence="5">The sequence shown here is derived from an EMBL/GenBank/DDBJ whole genome shotgun (WGS) entry which is preliminary data.</text>
</comment>
<dbReference type="InterPro" id="IPR048992">
    <property type="entry name" value="Stereocilin_LRR"/>
</dbReference>